<evidence type="ECO:0000256" key="1">
    <source>
        <dbReference type="SAM" id="MobiDB-lite"/>
    </source>
</evidence>
<name>A0ABP9BL17_9GAMM</name>
<evidence type="ECO:0000313" key="2">
    <source>
        <dbReference type="EMBL" id="GAA4796055.1"/>
    </source>
</evidence>
<comment type="caution">
    <text evidence="2">The sequence shown here is derived from an EMBL/GenBank/DDBJ whole genome shotgun (WGS) entry which is preliminary data.</text>
</comment>
<accession>A0ABP9BL17</accession>
<dbReference type="PROSITE" id="PS51257">
    <property type="entry name" value="PROKAR_LIPOPROTEIN"/>
    <property type="match status" value="1"/>
</dbReference>
<proteinExistence type="predicted"/>
<reference evidence="3" key="1">
    <citation type="journal article" date="2019" name="Int. J. Syst. Evol. Microbiol.">
        <title>The Global Catalogue of Microorganisms (GCM) 10K type strain sequencing project: providing services to taxonomists for standard genome sequencing and annotation.</title>
        <authorList>
            <consortium name="The Broad Institute Genomics Platform"/>
            <consortium name="The Broad Institute Genome Sequencing Center for Infectious Disease"/>
            <person name="Wu L."/>
            <person name="Ma J."/>
        </authorList>
    </citation>
    <scope>NUCLEOTIDE SEQUENCE [LARGE SCALE GENOMIC DNA]</scope>
    <source>
        <strain evidence="3">JCM 18204</strain>
    </source>
</reference>
<dbReference type="Proteomes" id="UP001499959">
    <property type="component" value="Unassembled WGS sequence"/>
</dbReference>
<evidence type="ECO:0008006" key="4">
    <source>
        <dbReference type="Google" id="ProtNLM"/>
    </source>
</evidence>
<dbReference type="EMBL" id="BAABJE010000010">
    <property type="protein sequence ID" value="GAA4796055.1"/>
    <property type="molecule type" value="Genomic_DNA"/>
</dbReference>
<organism evidence="2 3">
    <name type="scientific">Lysobacter hankyongensis</name>
    <dbReference type="NCBI Taxonomy" id="1176535"/>
    <lineage>
        <taxon>Bacteria</taxon>
        <taxon>Pseudomonadati</taxon>
        <taxon>Pseudomonadota</taxon>
        <taxon>Gammaproteobacteria</taxon>
        <taxon>Lysobacterales</taxon>
        <taxon>Lysobacteraceae</taxon>
        <taxon>Lysobacter</taxon>
    </lineage>
</organism>
<keyword evidence="3" id="KW-1185">Reference proteome</keyword>
<feature type="region of interest" description="Disordered" evidence="1">
    <location>
        <begin position="238"/>
        <end position="261"/>
    </location>
</feature>
<sequence length="269" mass="28975">MRMLRHTWIRGGIIAACSVWIATGCIIDRGPLRRGFGELAPRAYCPGDTIAVSYDFLEDLRCPAGLEDTCTSFSPNVAITSEPMVFPARSFSGYTGSFTVAAPDLDRFSVLFNPDRDEVLIPTADIRDGNRVFVGRDSRDLTYVATRQGPLDNVLTHGGMCAGSEAVNTPQTLPGLPQFSPNLVLTDLCNVNAVPVIVTLSGGSDGTTYTQTLAPNQCLGEMPGVPTSTRNARVVDVRPMTPDPGTRCTATGPNMPPPPLRTRIRMQCR</sequence>
<gene>
    <name evidence="2" type="ORF">GCM10023307_22440</name>
</gene>
<protein>
    <recommendedName>
        <fullName evidence="4">Lipoprotein</fullName>
    </recommendedName>
</protein>
<evidence type="ECO:0000313" key="3">
    <source>
        <dbReference type="Proteomes" id="UP001499959"/>
    </source>
</evidence>